<feature type="transmembrane region" description="Helical" evidence="6">
    <location>
        <begin position="40"/>
        <end position="62"/>
    </location>
</feature>
<organism evidence="7 8">
    <name type="scientific">Sphingorhabdus profundilacus</name>
    <dbReference type="NCBI Taxonomy" id="2509718"/>
    <lineage>
        <taxon>Bacteria</taxon>
        <taxon>Pseudomonadati</taxon>
        <taxon>Pseudomonadota</taxon>
        <taxon>Alphaproteobacteria</taxon>
        <taxon>Sphingomonadales</taxon>
        <taxon>Sphingomonadaceae</taxon>
        <taxon>Sphingorhabdus</taxon>
    </lineage>
</organism>
<keyword evidence="2" id="KW-1003">Cell membrane</keyword>
<gene>
    <name evidence="7" type="ORF">EUU23_04005</name>
</gene>
<comment type="caution">
    <text evidence="7">The sequence shown here is derived from an EMBL/GenBank/DDBJ whole genome shotgun (WGS) entry which is preliminary data.</text>
</comment>
<dbReference type="AlphaFoldDB" id="A0A6I4M322"/>
<evidence type="ECO:0000313" key="8">
    <source>
        <dbReference type="Proteomes" id="UP000471147"/>
    </source>
</evidence>
<dbReference type="OrthoDB" id="9807053at2"/>
<keyword evidence="3 6" id="KW-0812">Transmembrane</keyword>
<dbReference type="Pfam" id="PF01810">
    <property type="entry name" value="LysE"/>
    <property type="match status" value="1"/>
</dbReference>
<evidence type="ECO:0000256" key="4">
    <source>
        <dbReference type="ARBA" id="ARBA00022989"/>
    </source>
</evidence>
<dbReference type="EMBL" id="SDWJ01000001">
    <property type="protein sequence ID" value="MVZ96868.1"/>
    <property type="molecule type" value="Genomic_DNA"/>
</dbReference>
<keyword evidence="5 6" id="KW-0472">Membrane</keyword>
<feature type="transmembrane region" description="Helical" evidence="6">
    <location>
        <begin position="74"/>
        <end position="93"/>
    </location>
</feature>
<evidence type="ECO:0000256" key="2">
    <source>
        <dbReference type="ARBA" id="ARBA00022475"/>
    </source>
</evidence>
<feature type="transmembrane region" description="Helical" evidence="6">
    <location>
        <begin position="6"/>
        <end position="28"/>
    </location>
</feature>
<feature type="transmembrane region" description="Helical" evidence="6">
    <location>
        <begin position="183"/>
        <end position="200"/>
    </location>
</feature>
<evidence type="ECO:0000256" key="1">
    <source>
        <dbReference type="ARBA" id="ARBA00004651"/>
    </source>
</evidence>
<dbReference type="GO" id="GO:0015171">
    <property type="term" value="F:amino acid transmembrane transporter activity"/>
    <property type="evidence" value="ECO:0007669"/>
    <property type="project" value="TreeGrafter"/>
</dbReference>
<proteinExistence type="predicted"/>
<dbReference type="InterPro" id="IPR001123">
    <property type="entry name" value="LeuE-type"/>
</dbReference>
<sequence>MVTALYVPFLIMALLIELTPGPNMAWLALTSASKGRESGFAAVAGIALGLVLLGGASAFGLSELATSSPIIFSFLRYAGVGYLLWLAWTTWSSETETSDPAMDHSRLVDWFRHGLLLNLLNPKAAIFFIAVLPAYIDTGFPVGPQTILLSFSYVGIATVIHLVIVILAGSAHDWLTQGDCQHLIRRIFAVMIALIALWFLRSTA</sequence>
<keyword evidence="4 6" id="KW-1133">Transmembrane helix</keyword>
<dbReference type="GO" id="GO:0005886">
    <property type="term" value="C:plasma membrane"/>
    <property type="evidence" value="ECO:0007669"/>
    <property type="project" value="UniProtKB-SubCell"/>
</dbReference>
<dbReference type="Proteomes" id="UP000471147">
    <property type="component" value="Unassembled WGS sequence"/>
</dbReference>
<name>A0A6I4M322_9SPHN</name>
<reference evidence="7 8" key="1">
    <citation type="submission" date="2019-01" db="EMBL/GenBank/DDBJ databases">
        <title>Sphingorhabdus lacus sp.nov., isolated from an oligotrophic freshwater lake.</title>
        <authorList>
            <person name="Park M."/>
        </authorList>
    </citation>
    <scope>NUCLEOTIDE SEQUENCE [LARGE SCALE GENOMIC DNA]</scope>
    <source>
        <strain evidence="7 8">IMCC26285</strain>
    </source>
</reference>
<accession>A0A6I4M322</accession>
<feature type="transmembrane region" description="Helical" evidence="6">
    <location>
        <begin position="114"/>
        <end position="136"/>
    </location>
</feature>
<dbReference type="PIRSF" id="PIRSF006324">
    <property type="entry name" value="LeuE"/>
    <property type="match status" value="1"/>
</dbReference>
<comment type="subcellular location">
    <subcellularLocation>
        <location evidence="1">Cell membrane</location>
        <topology evidence="1">Multi-pass membrane protein</topology>
    </subcellularLocation>
</comment>
<dbReference type="PANTHER" id="PTHR30086">
    <property type="entry name" value="ARGININE EXPORTER PROTEIN ARGO"/>
    <property type="match status" value="1"/>
</dbReference>
<keyword evidence="8" id="KW-1185">Reference proteome</keyword>
<feature type="transmembrane region" description="Helical" evidence="6">
    <location>
        <begin position="148"/>
        <end position="171"/>
    </location>
</feature>
<evidence type="ECO:0000256" key="5">
    <source>
        <dbReference type="ARBA" id="ARBA00023136"/>
    </source>
</evidence>
<evidence type="ECO:0000256" key="6">
    <source>
        <dbReference type="SAM" id="Phobius"/>
    </source>
</evidence>
<evidence type="ECO:0000256" key="3">
    <source>
        <dbReference type="ARBA" id="ARBA00022692"/>
    </source>
</evidence>
<evidence type="ECO:0000313" key="7">
    <source>
        <dbReference type="EMBL" id="MVZ96868.1"/>
    </source>
</evidence>
<dbReference type="PANTHER" id="PTHR30086:SF20">
    <property type="entry name" value="ARGININE EXPORTER PROTEIN ARGO-RELATED"/>
    <property type="match status" value="1"/>
</dbReference>
<protein>
    <submittedName>
        <fullName evidence="7">LysE family translocator</fullName>
    </submittedName>
</protein>